<dbReference type="Proteomes" id="UP001431209">
    <property type="component" value="Unassembled WGS sequence"/>
</dbReference>
<accession>A0AAW2Z434</accession>
<keyword evidence="3" id="KW-1185">Reference proteome</keyword>
<reference evidence="2 3" key="1">
    <citation type="submission" date="2024-03" db="EMBL/GenBank/DDBJ databases">
        <title>The Acrasis kona genome and developmental transcriptomes reveal deep origins of eukaryotic multicellular pathways.</title>
        <authorList>
            <person name="Sheikh S."/>
            <person name="Fu C.-J."/>
            <person name="Brown M.W."/>
            <person name="Baldauf S.L."/>
        </authorList>
    </citation>
    <scope>NUCLEOTIDE SEQUENCE [LARGE SCALE GENOMIC DNA]</scope>
    <source>
        <strain evidence="2 3">ATCC MYA-3509</strain>
    </source>
</reference>
<keyword evidence="1" id="KW-1133">Transmembrane helix</keyword>
<evidence type="ECO:0008006" key="4">
    <source>
        <dbReference type="Google" id="ProtNLM"/>
    </source>
</evidence>
<keyword evidence="1" id="KW-0472">Membrane</keyword>
<evidence type="ECO:0000313" key="2">
    <source>
        <dbReference type="EMBL" id="KAL0484562.1"/>
    </source>
</evidence>
<evidence type="ECO:0000256" key="1">
    <source>
        <dbReference type="SAM" id="Phobius"/>
    </source>
</evidence>
<gene>
    <name evidence="2" type="ORF">AKO1_011617</name>
</gene>
<comment type="caution">
    <text evidence="2">The sequence shown here is derived from an EMBL/GenBank/DDBJ whole genome shotgun (WGS) entry which is preliminary data.</text>
</comment>
<evidence type="ECO:0000313" key="3">
    <source>
        <dbReference type="Proteomes" id="UP001431209"/>
    </source>
</evidence>
<keyword evidence="1" id="KW-0812">Transmembrane</keyword>
<proteinExistence type="predicted"/>
<feature type="transmembrane region" description="Helical" evidence="1">
    <location>
        <begin position="116"/>
        <end position="134"/>
    </location>
</feature>
<sequence>MNRSLQGKVIFESCSYSAGISPVARRLLLSSSNRPARIFPMVPSSRSSSVASYVDHFKHNPPVDTVSQVALVPVVAASNPSLLLVDLYFAIATMANYTEYNAFSIWLDYIKRKRQFFICLTDALLKLIILYWVFG</sequence>
<dbReference type="AlphaFoldDB" id="A0AAW2Z434"/>
<organism evidence="2 3">
    <name type="scientific">Acrasis kona</name>
    <dbReference type="NCBI Taxonomy" id="1008807"/>
    <lineage>
        <taxon>Eukaryota</taxon>
        <taxon>Discoba</taxon>
        <taxon>Heterolobosea</taxon>
        <taxon>Tetramitia</taxon>
        <taxon>Eutetramitia</taxon>
        <taxon>Acrasidae</taxon>
        <taxon>Acrasis</taxon>
    </lineage>
</organism>
<protein>
    <recommendedName>
        <fullName evidence="4">Succinate dehydrogenase subunit 4</fullName>
    </recommendedName>
</protein>
<dbReference type="EMBL" id="JAOPGA020001054">
    <property type="protein sequence ID" value="KAL0484562.1"/>
    <property type="molecule type" value="Genomic_DNA"/>
</dbReference>
<name>A0AAW2Z434_9EUKA</name>